<evidence type="ECO:0000313" key="7">
    <source>
        <dbReference type="Proteomes" id="UP000000600"/>
    </source>
</evidence>
<dbReference type="SMART" id="SM00220">
    <property type="entry name" value="S_TKc"/>
    <property type="match status" value="1"/>
</dbReference>
<keyword evidence="7" id="KW-1185">Reference proteome</keyword>
<dbReference type="GO" id="GO:0005524">
    <property type="term" value="F:ATP binding"/>
    <property type="evidence" value="ECO:0007669"/>
    <property type="project" value="UniProtKB-UniRule"/>
</dbReference>
<evidence type="ECO:0000313" key="6">
    <source>
        <dbReference type="EMBL" id="CAK87799.1"/>
    </source>
</evidence>
<dbReference type="FunFam" id="1.10.510.10:FF:001335">
    <property type="entry name" value="Uncharacterized protein"/>
    <property type="match status" value="1"/>
</dbReference>
<dbReference type="EMBL" id="CT868640">
    <property type="protein sequence ID" value="CAK87799.1"/>
    <property type="molecule type" value="Genomic_DNA"/>
</dbReference>
<keyword evidence="1 3" id="KW-0547">Nucleotide-binding</keyword>
<dbReference type="PANTHER" id="PTHR24346">
    <property type="entry name" value="MAP/MICROTUBULE AFFINITY-REGULATING KINASE"/>
    <property type="match status" value="1"/>
</dbReference>
<dbReference type="PROSITE" id="PS00108">
    <property type="entry name" value="PROTEIN_KINASE_ST"/>
    <property type="match status" value="1"/>
</dbReference>
<dbReference type="GeneID" id="5040981"/>
<organism evidence="6 7">
    <name type="scientific">Paramecium tetraurelia</name>
    <dbReference type="NCBI Taxonomy" id="5888"/>
    <lineage>
        <taxon>Eukaryota</taxon>
        <taxon>Sar</taxon>
        <taxon>Alveolata</taxon>
        <taxon>Ciliophora</taxon>
        <taxon>Intramacronucleata</taxon>
        <taxon>Oligohymenophorea</taxon>
        <taxon>Peniculida</taxon>
        <taxon>Parameciidae</taxon>
        <taxon>Paramecium</taxon>
    </lineage>
</organism>
<feature type="region of interest" description="Disordered" evidence="4">
    <location>
        <begin position="428"/>
        <end position="514"/>
    </location>
</feature>
<dbReference type="SUPFAM" id="SSF56112">
    <property type="entry name" value="Protein kinase-like (PK-like)"/>
    <property type="match status" value="1"/>
</dbReference>
<dbReference type="InterPro" id="IPR017441">
    <property type="entry name" value="Protein_kinase_ATP_BS"/>
</dbReference>
<protein>
    <recommendedName>
        <fullName evidence="5">Protein kinase domain-containing protein</fullName>
    </recommendedName>
</protein>
<reference evidence="6 7" key="1">
    <citation type="journal article" date="2006" name="Nature">
        <title>Global trends of whole-genome duplications revealed by the ciliate Paramecium tetraurelia.</title>
        <authorList>
            <consortium name="Genoscope"/>
            <person name="Aury J.-M."/>
            <person name="Jaillon O."/>
            <person name="Duret L."/>
            <person name="Noel B."/>
            <person name="Jubin C."/>
            <person name="Porcel B.M."/>
            <person name="Segurens B."/>
            <person name="Daubin V."/>
            <person name="Anthouard V."/>
            <person name="Aiach N."/>
            <person name="Arnaiz O."/>
            <person name="Billaut A."/>
            <person name="Beisson J."/>
            <person name="Blanc I."/>
            <person name="Bouhouche K."/>
            <person name="Camara F."/>
            <person name="Duharcourt S."/>
            <person name="Guigo R."/>
            <person name="Gogendeau D."/>
            <person name="Katinka M."/>
            <person name="Keller A.-M."/>
            <person name="Kissmehl R."/>
            <person name="Klotz C."/>
            <person name="Koll F."/>
            <person name="Le Moue A."/>
            <person name="Lepere C."/>
            <person name="Malinsky S."/>
            <person name="Nowacki M."/>
            <person name="Nowak J.K."/>
            <person name="Plattner H."/>
            <person name="Poulain J."/>
            <person name="Ruiz F."/>
            <person name="Serrano V."/>
            <person name="Zagulski M."/>
            <person name="Dessen P."/>
            <person name="Betermier M."/>
            <person name="Weissenbach J."/>
            <person name="Scarpelli C."/>
            <person name="Schachter V."/>
            <person name="Sperling L."/>
            <person name="Meyer E."/>
            <person name="Cohen J."/>
            <person name="Wincker P."/>
        </authorList>
    </citation>
    <scope>NUCLEOTIDE SEQUENCE [LARGE SCALE GENOMIC DNA]</scope>
    <source>
        <strain evidence="6 7">Stock d4-2</strain>
    </source>
</reference>
<dbReference type="PANTHER" id="PTHR24346:SF30">
    <property type="entry name" value="MATERNAL EMBRYONIC LEUCINE ZIPPER KINASE"/>
    <property type="match status" value="1"/>
</dbReference>
<dbReference type="eggNOG" id="KOG0586">
    <property type="taxonomic scope" value="Eukaryota"/>
</dbReference>
<dbReference type="KEGG" id="ptm:GSPATT00021423001"/>
<dbReference type="InterPro" id="IPR011009">
    <property type="entry name" value="Kinase-like_dom_sf"/>
</dbReference>
<feature type="binding site" evidence="3">
    <location>
        <position position="129"/>
    </location>
    <ligand>
        <name>ATP</name>
        <dbReference type="ChEBI" id="CHEBI:30616"/>
    </ligand>
</feature>
<feature type="compositionally biased region" description="Polar residues" evidence="4">
    <location>
        <begin position="428"/>
        <end position="458"/>
    </location>
</feature>
<accession>A0DXN2</accession>
<evidence type="ECO:0000256" key="2">
    <source>
        <dbReference type="ARBA" id="ARBA00022840"/>
    </source>
</evidence>
<sequence length="890" mass="103635">MDFELNDSLQADKKRHILLTLNGQADAEIIKFRFFQGQITMHDIKKKMEKHFKMKISWLRLYTQQGVEIFQEDLHFIKEGTLLYVSDSGEFDAYSQISVYQIMKVLGEGGFGKVMLGKHKVTGEQVAIKLIDSGKLWNAEDIDLVFREAEVMKNLRHNNIVKILNCYTLPNMQVVLIMEFLQGGDLVEYLQEKGGLSEQEARIIFRQIAEAIRYCHDKRLIHRDLKLENILLTSKVEKIIKIIDFGIATVSTNFTIDKVDRGSLSYMPPELMSGQAIEIKPSIDIWALGVILYALVCGNLPFTTKSDEQTIDNILKCNYSFPSSLILTKEYKDLLANMLNPDQNERYSAYQVIRHPWMQKVITQSPSNLLSPKTINNKKMIKKEVTMAGGPNRNQQLQLRGGITMMRPAVQSNPNSAVIPVIYEFQTRNQQDPSSPRSSFLENCTNRSVQEPPESQSPDKAVPKTQPIRKYSDFNQKLIDRIFREDSKKEKSRKWKSNSPKMKGSPTKQQNQGSLIQCTSCHFNSARTTNTSPQTISRSTLHTPSLFSPRQSSENKKRSNDKLEIQTIINLSQRLLLKTIFKVEEALCQLQKQTCFINYKYNSNRDKKIKIFNCKRKYMKIIRKLQSKNCAISYFHQDLELIINDQFLNNIIRNKKVSHFYYQIISTSFSAMFDMLMTSVIFDEVTTYWQIVLNCALFYKFSYQVRLICVLIMKKDSCFLQIVIWVFLRSCRSSFEIGFSIFTCQIKIRDYGFRIWIHYATDATFIKRQFNKIEEVKLMWIILIVSQVLQLRLLAWRFSQYSFDAMILFSYIQSKLKRVKLLSHISQIDRQFIYVAVASHRTNLKKLIYAICFHMNHKSFHHNFVIYDSSDHVNIYILGFEFGSSPLNQA</sequence>
<dbReference type="Pfam" id="PF00069">
    <property type="entry name" value="Pkinase"/>
    <property type="match status" value="1"/>
</dbReference>
<dbReference type="STRING" id="5888.A0DXN2"/>
<dbReference type="GO" id="GO:0004674">
    <property type="term" value="F:protein serine/threonine kinase activity"/>
    <property type="evidence" value="ECO:0000318"/>
    <property type="project" value="GO_Central"/>
</dbReference>
<dbReference type="GO" id="GO:0005737">
    <property type="term" value="C:cytoplasm"/>
    <property type="evidence" value="ECO:0000318"/>
    <property type="project" value="GO_Central"/>
</dbReference>
<dbReference type="OMA" id="CFLQIVI"/>
<dbReference type="InterPro" id="IPR008271">
    <property type="entry name" value="Ser/Thr_kinase_AS"/>
</dbReference>
<evidence type="ECO:0000259" key="5">
    <source>
        <dbReference type="PROSITE" id="PS50011"/>
    </source>
</evidence>
<dbReference type="GO" id="GO:0035556">
    <property type="term" value="P:intracellular signal transduction"/>
    <property type="evidence" value="ECO:0000318"/>
    <property type="project" value="GO_Central"/>
</dbReference>
<name>A0DXN2_PARTE</name>
<dbReference type="PROSITE" id="PS00107">
    <property type="entry name" value="PROTEIN_KINASE_ATP"/>
    <property type="match status" value="1"/>
</dbReference>
<dbReference type="RefSeq" id="XP_001455196.1">
    <property type="nucleotide sequence ID" value="XM_001455159.1"/>
</dbReference>
<proteinExistence type="predicted"/>
<dbReference type="OrthoDB" id="304646at2759"/>
<dbReference type="InterPro" id="IPR000719">
    <property type="entry name" value="Prot_kinase_dom"/>
</dbReference>
<dbReference type="PROSITE" id="PS50011">
    <property type="entry name" value="PROTEIN_KINASE_DOM"/>
    <property type="match status" value="1"/>
</dbReference>
<evidence type="ECO:0000256" key="1">
    <source>
        <dbReference type="ARBA" id="ARBA00022741"/>
    </source>
</evidence>
<dbReference type="AlphaFoldDB" id="A0DXN2"/>
<dbReference type="HOGENOM" id="CLU_324525_0_0_1"/>
<feature type="domain" description="Protein kinase" evidence="5">
    <location>
        <begin position="100"/>
        <end position="358"/>
    </location>
</feature>
<keyword evidence="2 3" id="KW-0067">ATP-binding</keyword>
<evidence type="ECO:0000256" key="4">
    <source>
        <dbReference type="SAM" id="MobiDB-lite"/>
    </source>
</evidence>
<dbReference type="Proteomes" id="UP000000600">
    <property type="component" value="Unassembled WGS sequence"/>
</dbReference>
<feature type="compositionally biased region" description="Polar residues" evidence="4">
    <location>
        <begin position="528"/>
        <end position="552"/>
    </location>
</feature>
<dbReference type="Gene3D" id="1.10.510.10">
    <property type="entry name" value="Transferase(Phosphotransferase) domain 1"/>
    <property type="match status" value="1"/>
</dbReference>
<feature type="compositionally biased region" description="Basic and acidic residues" evidence="4">
    <location>
        <begin position="478"/>
        <end position="489"/>
    </location>
</feature>
<gene>
    <name evidence="6" type="ORF">GSPATT00021423001</name>
</gene>
<feature type="region of interest" description="Disordered" evidence="4">
    <location>
        <begin position="528"/>
        <end position="559"/>
    </location>
</feature>
<evidence type="ECO:0000256" key="3">
    <source>
        <dbReference type="PROSITE-ProRule" id="PRU10141"/>
    </source>
</evidence>
<dbReference type="InParanoid" id="A0DXN2"/>